<evidence type="ECO:0000256" key="1">
    <source>
        <dbReference type="SAM" id="Phobius"/>
    </source>
</evidence>
<evidence type="ECO:0000313" key="2">
    <source>
        <dbReference type="EMBL" id="SDF44592.1"/>
    </source>
</evidence>
<evidence type="ECO:0000313" key="5">
    <source>
        <dbReference type="Proteomes" id="UP000199519"/>
    </source>
</evidence>
<sequence length="223" mass="25224">MDLKKDEILEELRSIFLNKTFDALLPPIIYAVSNSIFGLIPAVFLAVAAALFNFSRRIIKKENWKYSLAGLIGVIFASSLAYLSDNASSYFIPALTSSTLFLLASIISIIIGRPLAAWASHLSRGWPLQWFWRDDIKPAYREVTIFWALYFALRLTIQLNLFFSDAVLNLAWVNIILGWPTIAVVLTISYLYGIWRLNNLGGPGVDEFKAEKEPPWDGQNRGF</sequence>
<feature type="transmembrane region" description="Helical" evidence="1">
    <location>
        <begin position="169"/>
        <end position="192"/>
    </location>
</feature>
<feature type="transmembrane region" description="Helical" evidence="1">
    <location>
        <begin position="28"/>
        <end position="54"/>
    </location>
</feature>
<dbReference type="InterPro" id="IPR016566">
    <property type="entry name" value="UCP010219"/>
</dbReference>
<protein>
    <recommendedName>
        <fullName evidence="6">Intracellular septation protein A</fullName>
    </recommendedName>
</protein>
<dbReference type="RefSeq" id="WP_089720061.1">
    <property type="nucleotide sequence ID" value="NZ_FNBJ01000012.1"/>
</dbReference>
<feature type="transmembrane region" description="Helical" evidence="1">
    <location>
        <begin position="143"/>
        <end position="163"/>
    </location>
</feature>
<dbReference type="AlphaFoldDB" id="A0A1I0AKN1"/>
<evidence type="ECO:0000313" key="3">
    <source>
        <dbReference type="EMBL" id="SES93864.1"/>
    </source>
</evidence>
<dbReference type="Proteomes" id="UP000199519">
    <property type="component" value="Unassembled WGS sequence"/>
</dbReference>
<keyword evidence="1" id="KW-1133">Transmembrane helix</keyword>
<feature type="transmembrane region" description="Helical" evidence="1">
    <location>
        <begin position="90"/>
        <end position="111"/>
    </location>
</feature>
<keyword evidence="1" id="KW-0812">Transmembrane</keyword>
<gene>
    <name evidence="2" type="ORF">SAMN04488598_11253</name>
    <name evidence="3" type="ORF">SAMN04515652_11253</name>
</gene>
<feature type="transmembrane region" description="Helical" evidence="1">
    <location>
        <begin position="66"/>
        <end position="84"/>
    </location>
</feature>
<dbReference type="EMBL" id="FOHG01000012">
    <property type="protein sequence ID" value="SES93864.1"/>
    <property type="molecule type" value="Genomic_DNA"/>
</dbReference>
<organism evidence="3 4">
    <name type="scientific">Halanaerobium congolense</name>
    <dbReference type="NCBI Taxonomy" id="54121"/>
    <lineage>
        <taxon>Bacteria</taxon>
        <taxon>Bacillati</taxon>
        <taxon>Bacillota</taxon>
        <taxon>Clostridia</taxon>
        <taxon>Halanaerobiales</taxon>
        <taxon>Halanaerobiaceae</taxon>
        <taxon>Halanaerobium</taxon>
    </lineage>
</organism>
<proteinExistence type="predicted"/>
<dbReference type="Pfam" id="PF11361">
    <property type="entry name" value="DUF3159"/>
    <property type="match status" value="1"/>
</dbReference>
<reference evidence="4 5" key="1">
    <citation type="submission" date="2016-10" db="EMBL/GenBank/DDBJ databases">
        <authorList>
            <person name="Varghese N."/>
            <person name="Submissions S."/>
        </authorList>
    </citation>
    <scope>NUCLEOTIDE SEQUENCE [LARGE SCALE GENOMIC DNA]</scope>
    <source>
        <strain evidence="2 5">WG2</strain>
        <strain evidence="3 4">WG5</strain>
    </source>
</reference>
<dbReference type="Proteomes" id="UP000198612">
    <property type="component" value="Unassembled WGS sequence"/>
</dbReference>
<name>A0A1I0AKN1_9FIRM</name>
<accession>A0A1I0AKN1</accession>
<keyword evidence="1" id="KW-0472">Membrane</keyword>
<dbReference type="EMBL" id="FNBJ01000012">
    <property type="protein sequence ID" value="SDF44592.1"/>
    <property type="molecule type" value="Genomic_DNA"/>
</dbReference>
<keyword evidence="5" id="KW-1185">Reference proteome</keyword>
<evidence type="ECO:0000313" key="4">
    <source>
        <dbReference type="Proteomes" id="UP000198612"/>
    </source>
</evidence>
<evidence type="ECO:0008006" key="6">
    <source>
        <dbReference type="Google" id="ProtNLM"/>
    </source>
</evidence>